<dbReference type="PANTHER" id="PTHR47691:SF3">
    <property type="entry name" value="HTH-TYPE TRANSCRIPTIONAL REGULATOR RV0890C-RELATED"/>
    <property type="match status" value="1"/>
</dbReference>
<feature type="domain" description="HTH cro/C1-type" evidence="2">
    <location>
        <begin position="35"/>
        <end position="91"/>
    </location>
</feature>
<protein>
    <submittedName>
        <fullName evidence="3">Helix-turn-helix domain-containing protein</fullName>
    </submittedName>
</protein>
<reference evidence="3" key="1">
    <citation type="submission" date="2022-08" db="EMBL/GenBank/DDBJ databases">
        <authorList>
            <person name="Somphong A."/>
            <person name="Phongsopitanun W."/>
        </authorList>
    </citation>
    <scope>NUCLEOTIDE SEQUENCE</scope>
    <source>
        <strain evidence="3">LP05-1</strain>
    </source>
</reference>
<dbReference type="PANTHER" id="PTHR47691">
    <property type="entry name" value="REGULATOR-RELATED"/>
    <property type="match status" value="1"/>
</dbReference>
<gene>
    <name evidence="3" type="ORF">NX801_00245</name>
</gene>
<dbReference type="InterPro" id="IPR027417">
    <property type="entry name" value="P-loop_NTPase"/>
</dbReference>
<keyword evidence="4" id="KW-1185">Reference proteome</keyword>
<evidence type="ECO:0000256" key="1">
    <source>
        <dbReference type="SAM" id="MobiDB-lite"/>
    </source>
</evidence>
<name>A0ABT2C9U4_9ACTN</name>
<dbReference type="InterPro" id="IPR010982">
    <property type="entry name" value="Lambda_DNA-bd_dom_sf"/>
</dbReference>
<dbReference type="EMBL" id="JANUGQ010000001">
    <property type="protein sequence ID" value="MCS0634118.1"/>
    <property type="molecule type" value="Genomic_DNA"/>
</dbReference>
<dbReference type="InterPro" id="IPR002182">
    <property type="entry name" value="NB-ARC"/>
</dbReference>
<dbReference type="Gene3D" id="3.40.50.300">
    <property type="entry name" value="P-loop containing nucleotide triphosphate hydrolases"/>
    <property type="match status" value="1"/>
</dbReference>
<dbReference type="SMART" id="SM00530">
    <property type="entry name" value="HTH_XRE"/>
    <property type="match status" value="1"/>
</dbReference>
<dbReference type="InterPro" id="IPR001387">
    <property type="entry name" value="Cro/C1-type_HTH"/>
</dbReference>
<sequence length="479" mass="50543">MVRKPARGSAVNRPSHGTSGYPPDIGAQATFGKLLRAHRERRGLSLAQLATRVHFNRGHISKIETDKRTPSVAFAEACDRVLNTGTTFTSIATALEAAARHRPAWIVPAQLPPAKRHFMGRRDCLEQLTRRLQDDGQSLAVPVAVIDGPTGVGKTALAVQWAHQAVSDGRFADGQLFVSLGGPEPGTAADPFDVLEDLLRAVGVPADRVPADLDQRSATFRSYLHGREMLLVLDGAVDARQILPLLPGSAGCAVVVTSRSRLPGLLSRVDAVTVPLTELCRPEAAKLIRAMIGDARADADPAAVTALAERCGHLPLALVLAAEHIVNRRHRSAAPLTAELRLESARLDPAEGDVTLHDPVGTGAPHRALDEQSARLFRLLGMTPGPVTGAAATAAATAGVGQDEAVRLLVGLASAHLVGHQDERHHLMQDLLRAYAADLVRQLGGEAPGATTRRRTADPAFTATPPALSTLSALSALVA</sequence>
<feature type="region of interest" description="Disordered" evidence="1">
    <location>
        <begin position="1"/>
        <end position="25"/>
    </location>
</feature>
<dbReference type="PROSITE" id="PS50943">
    <property type="entry name" value="HTH_CROC1"/>
    <property type="match status" value="1"/>
</dbReference>
<proteinExistence type="predicted"/>
<dbReference type="PRINTS" id="PR00364">
    <property type="entry name" value="DISEASERSIST"/>
</dbReference>
<dbReference type="RefSeq" id="WP_258784654.1">
    <property type="nucleotide sequence ID" value="NZ_JANUGQ010000001.1"/>
</dbReference>
<dbReference type="Gene3D" id="1.10.260.40">
    <property type="entry name" value="lambda repressor-like DNA-binding domains"/>
    <property type="match status" value="1"/>
</dbReference>
<evidence type="ECO:0000313" key="4">
    <source>
        <dbReference type="Proteomes" id="UP001431313"/>
    </source>
</evidence>
<dbReference type="SUPFAM" id="SSF47413">
    <property type="entry name" value="lambda repressor-like DNA-binding domains"/>
    <property type="match status" value="1"/>
</dbReference>
<dbReference type="Pfam" id="PF00931">
    <property type="entry name" value="NB-ARC"/>
    <property type="match status" value="1"/>
</dbReference>
<dbReference type="SUPFAM" id="SSF52540">
    <property type="entry name" value="P-loop containing nucleoside triphosphate hydrolases"/>
    <property type="match status" value="1"/>
</dbReference>
<evidence type="ECO:0000313" key="3">
    <source>
        <dbReference type="EMBL" id="MCS0634118.1"/>
    </source>
</evidence>
<dbReference type="Proteomes" id="UP001431313">
    <property type="component" value="Unassembled WGS sequence"/>
</dbReference>
<organism evidence="3 4">
    <name type="scientific">Streptomyces pyxinae</name>
    <dbReference type="NCBI Taxonomy" id="2970734"/>
    <lineage>
        <taxon>Bacteria</taxon>
        <taxon>Bacillati</taxon>
        <taxon>Actinomycetota</taxon>
        <taxon>Actinomycetes</taxon>
        <taxon>Kitasatosporales</taxon>
        <taxon>Streptomycetaceae</taxon>
        <taxon>Streptomyces</taxon>
    </lineage>
</organism>
<dbReference type="Pfam" id="PF13560">
    <property type="entry name" value="HTH_31"/>
    <property type="match status" value="1"/>
</dbReference>
<comment type="caution">
    <text evidence="3">The sequence shown here is derived from an EMBL/GenBank/DDBJ whole genome shotgun (WGS) entry which is preliminary data.</text>
</comment>
<accession>A0ABT2C9U4</accession>
<dbReference type="CDD" id="cd00093">
    <property type="entry name" value="HTH_XRE"/>
    <property type="match status" value="1"/>
</dbReference>
<evidence type="ECO:0000259" key="2">
    <source>
        <dbReference type="PROSITE" id="PS50943"/>
    </source>
</evidence>